<dbReference type="EMBL" id="JSAM01000075">
    <property type="protein sequence ID" value="KIA77496.1"/>
    <property type="molecule type" value="Genomic_DNA"/>
</dbReference>
<dbReference type="PATRIC" id="fig|83552.4.peg.1360"/>
<comment type="caution">
    <text evidence="2">The sequence shown here is derived from an EMBL/GenBank/DDBJ whole genome shotgun (WGS) entry which is preliminary data.</text>
</comment>
<gene>
    <name evidence="2" type="ORF">DB43_GF00380</name>
</gene>
<accession>A0A0C1C1F7</accession>
<proteinExistence type="predicted"/>
<evidence type="ECO:0000313" key="2">
    <source>
        <dbReference type="EMBL" id="KIA77496.1"/>
    </source>
</evidence>
<evidence type="ECO:0000313" key="3">
    <source>
        <dbReference type="Proteomes" id="UP000031307"/>
    </source>
</evidence>
<evidence type="ECO:0000256" key="1">
    <source>
        <dbReference type="SAM" id="MobiDB-lite"/>
    </source>
</evidence>
<reference evidence="2 3" key="1">
    <citation type="journal article" date="2014" name="Mol. Biol. Evol.">
        <title>Massive expansion of Ubiquitination-related gene families within the Chlamydiae.</title>
        <authorList>
            <person name="Domman D."/>
            <person name="Collingro A."/>
            <person name="Lagkouvardos I."/>
            <person name="Gehre L."/>
            <person name="Weinmaier T."/>
            <person name="Rattei T."/>
            <person name="Subtil A."/>
            <person name="Horn M."/>
        </authorList>
    </citation>
    <scope>NUCLEOTIDE SEQUENCE [LARGE SCALE GENOMIC DNA]</scope>
    <source>
        <strain evidence="2 3">OEW1</strain>
    </source>
</reference>
<dbReference type="OMA" id="ENDRHHY"/>
<dbReference type="RefSeq" id="WP_013925227.1">
    <property type="nucleotide sequence ID" value="NZ_BAWW01000008.1"/>
</dbReference>
<feature type="region of interest" description="Disordered" evidence="1">
    <location>
        <begin position="105"/>
        <end position="143"/>
    </location>
</feature>
<sequence length="143" mass="16992">MAKTNFTKVEEALAEGLRKMTVSKLLNEADQHTKKQEKSNKDELSLLVASLRHEFTWYAKRDEYFVLKLEVEKGHIKQLLKQKDPYTKEQIAELEELKTKIEKYKKSVEPENSDSENERIIESELKSQKTKRFNTRDKWLPLH</sequence>
<dbReference type="AlphaFoldDB" id="A0A0C1C1F7"/>
<feature type="compositionally biased region" description="Basic and acidic residues" evidence="1">
    <location>
        <begin position="134"/>
        <end position="143"/>
    </location>
</feature>
<protein>
    <submittedName>
        <fullName evidence="2">Uncharacterized protein</fullName>
    </submittedName>
</protein>
<organism evidence="2 3">
    <name type="scientific">Parachlamydia acanthamoebae</name>
    <dbReference type="NCBI Taxonomy" id="83552"/>
    <lineage>
        <taxon>Bacteria</taxon>
        <taxon>Pseudomonadati</taxon>
        <taxon>Chlamydiota</taxon>
        <taxon>Chlamydiia</taxon>
        <taxon>Parachlamydiales</taxon>
        <taxon>Parachlamydiaceae</taxon>
        <taxon>Parachlamydia</taxon>
    </lineage>
</organism>
<dbReference type="Proteomes" id="UP000031307">
    <property type="component" value="Unassembled WGS sequence"/>
</dbReference>
<name>A0A0C1C1F7_9BACT</name>
<feature type="compositionally biased region" description="Basic and acidic residues" evidence="1">
    <location>
        <begin position="116"/>
        <end position="127"/>
    </location>
</feature>